<sequence length="139" mass="16265">MRTSRPERQPWYHQHDTRRFVSSSSCTLTKKMGTRQRKKFVDFMPLETKAIEFLEGAGEEFGVSALENCYTDKKQPHDLGYVLKIVRRFIAAGLPIAHCLLIEKFCRQPKISLSVRGYEGPRKRLLQKKKRCHRDSPQN</sequence>
<proteinExistence type="predicted"/>
<protein>
    <submittedName>
        <fullName evidence="1">Uncharacterized protein</fullName>
    </submittedName>
</protein>
<gene>
    <name evidence="1" type="ORF">NTEN_LOCUS21698</name>
</gene>
<dbReference type="EMBL" id="CADCXU010031910">
    <property type="protein sequence ID" value="CAB0017749.1"/>
    <property type="molecule type" value="Genomic_DNA"/>
</dbReference>
<reference evidence="1 2" key="1">
    <citation type="submission" date="2020-02" db="EMBL/GenBank/DDBJ databases">
        <authorList>
            <person name="Ferguson B K."/>
        </authorList>
    </citation>
    <scope>NUCLEOTIDE SEQUENCE [LARGE SCALE GENOMIC DNA]</scope>
</reference>
<dbReference type="Proteomes" id="UP000479000">
    <property type="component" value="Unassembled WGS sequence"/>
</dbReference>
<name>A0A6H5HLR6_9HEMI</name>
<dbReference type="AlphaFoldDB" id="A0A6H5HLR6"/>
<feature type="non-terminal residue" evidence="1">
    <location>
        <position position="139"/>
    </location>
</feature>
<evidence type="ECO:0000313" key="1">
    <source>
        <dbReference type="EMBL" id="CAB0017749.1"/>
    </source>
</evidence>
<keyword evidence="2" id="KW-1185">Reference proteome</keyword>
<accession>A0A6H5HLR6</accession>
<evidence type="ECO:0000313" key="2">
    <source>
        <dbReference type="Proteomes" id="UP000479000"/>
    </source>
</evidence>
<organism evidence="1 2">
    <name type="scientific">Nesidiocoris tenuis</name>
    <dbReference type="NCBI Taxonomy" id="355587"/>
    <lineage>
        <taxon>Eukaryota</taxon>
        <taxon>Metazoa</taxon>
        <taxon>Ecdysozoa</taxon>
        <taxon>Arthropoda</taxon>
        <taxon>Hexapoda</taxon>
        <taxon>Insecta</taxon>
        <taxon>Pterygota</taxon>
        <taxon>Neoptera</taxon>
        <taxon>Paraneoptera</taxon>
        <taxon>Hemiptera</taxon>
        <taxon>Heteroptera</taxon>
        <taxon>Panheteroptera</taxon>
        <taxon>Cimicomorpha</taxon>
        <taxon>Miridae</taxon>
        <taxon>Dicyphina</taxon>
        <taxon>Nesidiocoris</taxon>
    </lineage>
</organism>